<proteinExistence type="predicted"/>
<feature type="domain" description="Methyltransferase type 11" evidence="4">
    <location>
        <begin position="44"/>
        <end position="141"/>
    </location>
</feature>
<keyword evidence="2" id="KW-0808">Transferase</keyword>
<keyword evidence="6" id="KW-1185">Reference proteome</keyword>
<dbReference type="InterPro" id="IPR029063">
    <property type="entry name" value="SAM-dependent_MTases_sf"/>
</dbReference>
<evidence type="ECO:0000256" key="1">
    <source>
        <dbReference type="ARBA" id="ARBA00022603"/>
    </source>
</evidence>
<dbReference type="SUPFAM" id="SSF53335">
    <property type="entry name" value="S-adenosyl-L-methionine-dependent methyltransferases"/>
    <property type="match status" value="1"/>
</dbReference>
<evidence type="ECO:0000256" key="2">
    <source>
        <dbReference type="ARBA" id="ARBA00022679"/>
    </source>
</evidence>
<keyword evidence="5" id="KW-0830">Ubiquinone</keyword>
<dbReference type="Proteomes" id="UP000199288">
    <property type="component" value="Unassembled WGS sequence"/>
</dbReference>
<reference evidence="6" key="1">
    <citation type="submission" date="2016-10" db="EMBL/GenBank/DDBJ databases">
        <authorList>
            <person name="Varghese N."/>
            <person name="Submissions S."/>
        </authorList>
    </citation>
    <scope>NUCLEOTIDE SEQUENCE [LARGE SCALE GENOMIC DNA]</scope>
    <source>
        <strain evidence="6">KPR-1</strain>
    </source>
</reference>
<dbReference type="AlphaFoldDB" id="A0A1H4BTL6"/>
<evidence type="ECO:0000313" key="5">
    <source>
        <dbReference type="EMBL" id="SEA51515.1"/>
    </source>
</evidence>
<sequence length="200" mass="21970">MPRLFLGQRLFDAAMAPLTLLRREALFASLLDTSGVRAGEHVIDAGSGTGWLTRRIAARVGERGSVLGVEPNKRSVEFSQRRRDSSIERYVQGDIRALPAPTDAADRVISSLVVHHVEPDEHAATFAELARVLRGGGTLFVIEIARPTTRCARLAFGWHGCVRAALPEPRLRELSREAGFIDVATGTTAPWVRWLRATKP</sequence>
<name>A0A1H4BTL6_9ACTO</name>
<dbReference type="EMBL" id="FNQV01000010">
    <property type="protein sequence ID" value="SEA51515.1"/>
    <property type="molecule type" value="Genomic_DNA"/>
</dbReference>
<accession>A0A1H4BTL6</accession>
<dbReference type="PANTHER" id="PTHR43464">
    <property type="entry name" value="METHYLTRANSFERASE"/>
    <property type="match status" value="1"/>
</dbReference>
<gene>
    <name evidence="5" type="ORF">SAMN02910418_01774</name>
</gene>
<protein>
    <submittedName>
        <fullName evidence="5">Ubiquinone/menaquinone biosynthesis C-methylase UbiE</fullName>
    </submittedName>
</protein>
<dbReference type="Gene3D" id="3.40.50.150">
    <property type="entry name" value="Vaccinia Virus protein VP39"/>
    <property type="match status" value="1"/>
</dbReference>
<dbReference type="RefSeq" id="WP_176780758.1">
    <property type="nucleotide sequence ID" value="NZ_FNQV01000010.1"/>
</dbReference>
<dbReference type="CDD" id="cd02440">
    <property type="entry name" value="AdoMet_MTases"/>
    <property type="match status" value="1"/>
</dbReference>
<keyword evidence="1 5" id="KW-0489">Methyltransferase</keyword>
<evidence type="ECO:0000256" key="3">
    <source>
        <dbReference type="ARBA" id="ARBA00022691"/>
    </source>
</evidence>
<dbReference type="GO" id="GO:0032259">
    <property type="term" value="P:methylation"/>
    <property type="evidence" value="ECO:0007669"/>
    <property type="project" value="UniProtKB-KW"/>
</dbReference>
<organism evidence="5 6">
    <name type="scientific">Bowdeniella nasicola</name>
    <dbReference type="NCBI Taxonomy" id="208480"/>
    <lineage>
        <taxon>Bacteria</taxon>
        <taxon>Bacillati</taxon>
        <taxon>Actinomycetota</taxon>
        <taxon>Actinomycetes</taxon>
        <taxon>Actinomycetales</taxon>
        <taxon>Actinomycetaceae</taxon>
        <taxon>Bowdeniella</taxon>
    </lineage>
</organism>
<dbReference type="PANTHER" id="PTHR43464:SF19">
    <property type="entry name" value="UBIQUINONE BIOSYNTHESIS O-METHYLTRANSFERASE, MITOCHONDRIAL"/>
    <property type="match status" value="1"/>
</dbReference>
<dbReference type="GO" id="GO:0008757">
    <property type="term" value="F:S-adenosylmethionine-dependent methyltransferase activity"/>
    <property type="evidence" value="ECO:0007669"/>
    <property type="project" value="InterPro"/>
</dbReference>
<evidence type="ECO:0000259" key="4">
    <source>
        <dbReference type="Pfam" id="PF08241"/>
    </source>
</evidence>
<dbReference type="InterPro" id="IPR013216">
    <property type="entry name" value="Methyltransf_11"/>
</dbReference>
<dbReference type="Pfam" id="PF08241">
    <property type="entry name" value="Methyltransf_11"/>
    <property type="match status" value="1"/>
</dbReference>
<keyword evidence="3" id="KW-0949">S-adenosyl-L-methionine</keyword>
<evidence type="ECO:0000313" key="6">
    <source>
        <dbReference type="Proteomes" id="UP000199288"/>
    </source>
</evidence>